<dbReference type="GO" id="GO:0006338">
    <property type="term" value="P:chromatin remodeling"/>
    <property type="evidence" value="ECO:0007669"/>
    <property type="project" value="TreeGrafter"/>
</dbReference>
<evidence type="ECO:0000256" key="3">
    <source>
        <dbReference type="SAM" id="MobiDB-lite"/>
    </source>
</evidence>
<feature type="non-terminal residue" evidence="6">
    <location>
        <position position="1"/>
    </location>
</feature>
<dbReference type="AlphaFoldDB" id="A0A3E2H5Y0"/>
<name>A0A3E2H5Y0_SCYLI</name>
<organism evidence="6 7">
    <name type="scientific">Scytalidium lignicola</name>
    <name type="common">Hyphomycete</name>
    <dbReference type="NCBI Taxonomy" id="5539"/>
    <lineage>
        <taxon>Eukaryota</taxon>
        <taxon>Fungi</taxon>
        <taxon>Dikarya</taxon>
        <taxon>Ascomycota</taxon>
        <taxon>Pezizomycotina</taxon>
        <taxon>Leotiomycetes</taxon>
        <taxon>Leotiomycetes incertae sedis</taxon>
        <taxon>Scytalidium</taxon>
    </lineage>
</organism>
<feature type="compositionally biased region" description="Polar residues" evidence="3">
    <location>
        <begin position="292"/>
        <end position="304"/>
    </location>
</feature>
<proteinExistence type="predicted"/>
<dbReference type="SUPFAM" id="SSF47370">
    <property type="entry name" value="Bromodomain"/>
    <property type="match status" value="1"/>
</dbReference>
<dbReference type="InterPro" id="IPR050935">
    <property type="entry name" value="Bromo_chromatin_reader"/>
</dbReference>
<dbReference type="InterPro" id="IPR001487">
    <property type="entry name" value="Bromodomain"/>
</dbReference>
<evidence type="ECO:0000313" key="7">
    <source>
        <dbReference type="Proteomes" id="UP000258309"/>
    </source>
</evidence>
<dbReference type="InterPro" id="IPR000210">
    <property type="entry name" value="BTB/POZ_dom"/>
</dbReference>
<evidence type="ECO:0000259" key="4">
    <source>
        <dbReference type="PROSITE" id="PS50014"/>
    </source>
</evidence>
<evidence type="ECO:0000313" key="6">
    <source>
        <dbReference type="EMBL" id="RFU28473.1"/>
    </source>
</evidence>
<accession>A0A3E2H5Y0</accession>
<dbReference type="PANTHER" id="PTHR22880">
    <property type="entry name" value="FALZ-RELATED BROMODOMAIN-CONTAINING PROTEINS"/>
    <property type="match status" value="1"/>
</dbReference>
<keyword evidence="7" id="KW-1185">Reference proteome</keyword>
<feature type="non-terminal residue" evidence="6">
    <location>
        <position position="452"/>
    </location>
</feature>
<keyword evidence="1 2" id="KW-0103">Bromodomain</keyword>
<evidence type="ECO:0000259" key="5">
    <source>
        <dbReference type="PROSITE" id="PS50097"/>
    </source>
</evidence>
<dbReference type="Pfam" id="PF00651">
    <property type="entry name" value="BTB"/>
    <property type="match status" value="1"/>
</dbReference>
<dbReference type="Proteomes" id="UP000258309">
    <property type="component" value="Unassembled WGS sequence"/>
</dbReference>
<dbReference type="GO" id="GO:0005634">
    <property type="term" value="C:nucleus"/>
    <property type="evidence" value="ECO:0007669"/>
    <property type="project" value="TreeGrafter"/>
</dbReference>
<dbReference type="STRING" id="5539.A0A3E2H5Y0"/>
<dbReference type="OrthoDB" id="21449at2759"/>
<dbReference type="OMA" id="WKKGDPM"/>
<dbReference type="PROSITE" id="PS50097">
    <property type="entry name" value="BTB"/>
    <property type="match status" value="1"/>
</dbReference>
<evidence type="ECO:0000256" key="2">
    <source>
        <dbReference type="PROSITE-ProRule" id="PRU00035"/>
    </source>
</evidence>
<feature type="domain" description="BTB" evidence="5">
    <location>
        <begin position="63"/>
        <end position="131"/>
    </location>
</feature>
<dbReference type="PRINTS" id="PR00503">
    <property type="entry name" value="BROMODOMAIN"/>
</dbReference>
<feature type="domain" description="Bromo" evidence="4">
    <location>
        <begin position="350"/>
        <end position="422"/>
    </location>
</feature>
<protein>
    <recommendedName>
        <fullName evidence="8">Bromo domain-containing protein</fullName>
    </recommendedName>
</protein>
<dbReference type="Gene3D" id="1.20.920.10">
    <property type="entry name" value="Bromodomain-like"/>
    <property type="match status" value="1"/>
</dbReference>
<dbReference type="SUPFAM" id="SSF54695">
    <property type="entry name" value="POZ domain"/>
    <property type="match status" value="1"/>
</dbReference>
<evidence type="ECO:0008006" key="8">
    <source>
        <dbReference type="Google" id="ProtNLM"/>
    </source>
</evidence>
<dbReference type="GO" id="GO:0006355">
    <property type="term" value="P:regulation of DNA-templated transcription"/>
    <property type="evidence" value="ECO:0007669"/>
    <property type="project" value="TreeGrafter"/>
</dbReference>
<dbReference type="InterPro" id="IPR011333">
    <property type="entry name" value="SKP1/BTB/POZ_sf"/>
</dbReference>
<dbReference type="Pfam" id="PF00439">
    <property type="entry name" value="Bromodomain"/>
    <property type="match status" value="1"/>
</dbReference>
<dbReference type="EMBL" id="NCSJ02000162">
    <property type="protein sequence ID" value="RFU28473.1"/>
    <property type="molecule type" value="Genomic_DNA"/>
</dbReference>
<feature type="region of interest" description="Disordered" evidence="3">
    <location>
        <begin position="244"/>
        <end position="317"/>
    </location>
</feature>
<gene>
    <name evidence="6" type="ORF">B7463_g7852</name>
</gene>
<dbReference type="SMART" id="SM00297">
    <property type="entry name" value="BROMO"/>
    <property type="match status" value="1"/>
</dbReference>
<dbReference type="Gene3D" id="3.30.710.10">
    <property type="entry name" value="Potassium Channel Kv1.1, Chain A"/>
    <property type="match status" value="1"/>
</dbReference>
<dbReference type="InterPro" id="IPR036427">
    <property type="entry name" value="Bromodomain-like_sf"/>
</dbReference>
<reference evidence="6 7" key="1">
    <citation type="submission" date="2018-05" db="EMBL/GenBank/DDBJ databases">
        <title>Draft genome sequence of Scytalidium lignicola DSM 105466, a ubiquitous saprotrophic fungus.</title>
        <authorList>
            <person name="Buettner E."/>
            <person name="Gebauer A.M."/>
            <person name="Hofrichter M."/>
            <person name="Liers C."/>
            <person name="Kellner H."/>
        </authorList>
    </citation>
    <scope>NUCLEOTIDE SEQUENCE [LARGE SCALE GENOMIC DNA]</scope>
    <source>
        <strain evidence="6 7">DSM 105466</strain>
    </source>
</reference>
<dbReference type="PROSITE" id="PS50014">
    <property type="entry name" value="BROMODOMAIN_2"/>
    <property type="match status" value="1"/>
</dbReference>
<evidence type="ECO:0000256" key="1">
    <source>
        <dbReference type="ARBA" id="ARBA00023117"/>
    </source>
</evidence>
<comment type="caution">
    <text evidence="6">The sequence shown here is derived from an EMBL/GenBank/DDBJ whole genome shotgun (WGS) entry which is preliminary data.</text>
</comment>
<dbReference type="PANTHER" id="PTHR22880:SF225">
    <property type="entry name" value="BROMODOMAIN-CONTAINING PROTEIN BET-1-RELATED"/>
    <property type="match status" value="1"/>
</dbReference>
<dbReference type="GO" id="GO:0000785">
    <property type="term" value="C:chromatin"/>
    <property type="evidence" value="ECO:0007669"/>
    <property type="project" value="TreeGrafter"/>
</dbReference>
<sequence>MNISDAVKNLLTVVANISSDSSDDETEESPFNETSIKVTSTVSAMADKTATSISWHEPHPIFVIILVGPDEIPFGIQKDLLCAKSPYYRNEFSKPGQDEKVELIVKLPEFDVETFGCFQNYIYTGQLYSRDGSREIPDYPLLMNIWKLATTLQMPDLHAAALDTMNERRIKTSRIPGTPLLIQAWKDTEEGSGLRMMLIGWAAEHMRSAPEIRNEFARSLPHEILSELVVVMSDLPATPAITPHAVKHSAPEDTDIELNNTMTVSKKRNRPSGNGIEVDADQPFEVKPPAKRSSSSHQRNADNSIRQKEKRRSTANGNWSAVEKAISYTNDQELEFCKDLIHRMLSGPGYWTRLVGPFKNPVDPVLDNVPNYFTVVKRPMDLRTIKNKIDKDEYASAADFEKDIRLIFQNCYEYWTREDTIFKLCEQFEAYFNQKWAVRHKAIANQIKNEDA</sequence>